<sequence length="234" mass="26720">MKTILIVGSNKLTIPILDICRQKKLKIIITDKNINDVNKKYADEFFQVNGLDKEKILEICKKNNVDGILTLGEDRLETIAYVSENMNIPGITRMTAIYSQNKFLLREKMKQNGIPVPFYCTVKNKEELNKLNIQEIEFPVVMKPIDATGSRGVIKVNDKFRLERALTESLESSKNGVVMIEEYLSGKEYSVETLTQNGKTYVVSITEKTILGDPYFVETRHIVPAKLNDVDRKK</sequence>
<reference evidence="6 7" key="1">
    <citation type="submission" date="2018-11" db="EMBL/GenBank/DDBJ databases">
        <title>Genome sequencing and assembly of Clostridium tagluense strain A121.</title>
        <authorList>
            <person name="Murakami T."/>
            <person name="Segawa T."/>
            <person name="Shcherbakova V.A."/>
            <person name="Mori H."/>
            <person name="Yoshimura Y."/>
        </authorList>
    </citation>
    <scope>NUCLEOTIDE SEQUENCE [LARGE SCALE GENOMIC DNA]</scope>
    <source>
        <strain evidence="6 7">A121</strain>
    </source>
</reference>
<accession>A0A401UHP5</accession>
<keyword evidence="1" id="KW-0436">Ligase</keyword>
<dbReference type="GO" id="GO:0016874">
    <property type="term" value="F:ligase activity"/>
    <property type="evidence" value="ECO:0007669"/>
    <property type="project" value="UniProtKB-KW"/>
</dbReference>
<dbReference type="Pfam" id="PF21360">
    <property type="entry name" value="PylC-like_N"/>
    <property type="match status" value="1"/>
</dbReference>
<dbReference type="InterPro" id="IPR011761">
    <property type="entry name" value="ATP-grasp"/>
</dbReference>
<dbReference type="PANTHER" id="PTHR43585:SF2">
    <property type="entry name" value="ATP-GRASP ENZYME FSQD"/>
    <property type="match status" value="1"/>
</dbReference>
<evidence type="ECO:0000313" key="6">
    <source>
        <dbReference type="EMBL" id="GCD08999.1"/>
    </source>
</evidence>
<dbReference type="GO" id="GO:0005524">
    <property type="term" value="F:ATP binding"/>
    <property type="evidence" value="ECO:0007669"/>
    <property type="project" value="UniProtKB-UniRule"/>
</dbReference>
<protein>
    <recommendedName>
        <fullName evidence="5">ATP-grasp domain-containing protein</fullName>
    </recommendedName>
</protein>
<keyword evidence="2 4" id="KW-0547">Nucleotide-binding</keyword>
<evidence type="ECO:0000256" key="3">
    <source>
        <dbReference type="ARBA" id="ARBA00022840"/>
    </source>
</evidence>
<evidence type="ECO:0000256" key="4">
    <source>
        <dbReference type="PROSITE-ProRule" id="PRU00409"/>
    </source>
</evidence>
<dbReference type="Gene3D" id="3.30.470.20">
    <property type="entry name" value="ATP-grasp fold, B domain"/>
    <property type="match status" value="1"/>
</dbReference>
<evidence type="ECO:0000259" key="5">
    <source>
        <dbReference type="PROSITE" id="PS50975"/>
    </source>
</evidence>
<dbReference type="RefSeq" id="WP_185732580.1">
    <property type="nucleotide sequence ID" value="NZ_BHYK01000003.1"/>
</dbReference>
<evidence type="ECO:0000256" key="2">
    <source>
        <dbReference type="ARBA" id="ARBA00022741"/>
    </source>
</evidence>
<comment type="caution">
    <text evidence="6">The sequence shown here is derived from an EMBL/GenBank/DDBJ whole genome shotgun (WGS) entry which is preliminary data.</text>
</comment>
<dbReference type="InterPro" id="IPR013815">
    <property type="entry name" value="ATP_grasp_subdomain_1"/>
</dbReference>
<dbReference type="InterPro" id="IPR048764">
    <property type="entry name" value="PylC_N"/>
</dbReference>
<dbReference type="EMBL" id="BHYK01000003">
    <property type="protein sequence ID" value="GCD08999.1"/>
    <property type="molecule type" value="Genomic_DNA"/>
</dbReference>
<keyword evidence="7" id="KW-1185">Reference proteome</keyword>
<organism evidence="6 7">
    <name type="scientific">Clostridium tagluense</name>
    <dbReference type="NCBI Taxonomy" id="360422"/>
    <lineage>
        <taxon>Bacteria</taxon>
        <taxon>Bacillati</taxon>
        <taxon>Bacillota</taxon>
        <taxon>Clostridia</taxon>
        <taxon>Eubacteriales</taxon>
        <taxon>Clostridiaceae</taxon>
        <taxon>Clostridium</taxon>
    </lineage>
</organism>
<dbReference type="InterPro" id="IPR052032">
    <property type="entry name" value="ATP-dep_AA_Ligase"/>
</dbReference>
<gene>
    <name evidence="6" type="ORF">Ctaglu_06220</name>
</gene>
<dbReference type="GO" id="GO:0046872">
    <property type="term" value="F:metal ion binding"/>
    <property type="evidence" value="ECO:0007669"/>
    <property type="project" value="InterPro"/>
</dbReference>
<dbReference type="AlphaFoldDB" id="A0A401UHP5"/>
<dbReference type="Gene3D" id="3.30.1490.20">
    <property type="entry name" value="ATP-grasp fold, A domain"/>
    <property type="match status" value="1"/>
</dbReference>
<dbReference type="Proteomes" id="UP000287872">
    <property type="component" value="Unassembled WGS sequence"/>
</dbReference>
<dbReference type="PROSITE" id="PS50975">
    <property type="entry name" value="ATP_GRASP"/>
    <property type="match status" value="1"/>
</dbReference>
<dbReference type="Pfam" id="PF13535">
    <property type="entry name" value="ATP-grasp_4"/>
    <property type="match status" value="1"/>
</dbReference>
<proteinExistence type="predicted"/>
<keyword evidence="3 4" id="KW-0067">ATP-binding</keyword>
<dbReference type="SUPFAM" id="SSF56059">
    <property type="entry name" value="Glutathione synthetase ATP-binding domain-like"/>
    <property type="match status" value="1"/>
</dbReference>
<evidence type="ECO:0000256" key="1">
    <source>
        <dbReference type="ARBA" id="ARBA00022598"/>
    </source>
</evidence>
<dbReference type="Gene3D" id="3.40.50.20">
    <property type="match status" value="1"/>
</dbReference>
<feature type="domain" description="ATP-grasp" evidence="5">
    <location>
        <begin position="106"/>
        <end position="198"/>
    </location>
</feature>
<name>A0A401UHP5_9CLOT</name>
<evidence type="ECO:0000313" key="7">
    <source>
        <dbReference type="Proteomes" id="UP000287872"/>
    </source>
</evidence>
<dbReference type="PANTHER" id="PTHR43585">
    <property type="entry name" value="FUMIPYRROLE BIOSYNTHESIS PROTEIN C"/>
    <property type="match status" value="1"/>
</dbReference>